<dbReference type="Proteomes" id="UP001165960">
    <property type="component" value="Unassembled WGS sequence"/>
</dbReference>
<dbReference type="EMBL" id="QTSX02000730">
    <property type="protein sequence ID" value="KAJ9086165.1"/>
    <property type="molecule type" value="Genomic_DNA"/>
</dbReference>
<protein>
    <submittedName>
        <fullName evidence="1">Uncharacterized protein</fullName>
    </submittedName>
</protein>
<gene>
    <name evidence="1" type="ORF">DSO57_1006982</name>
</gene>
<comment type="caution">
    <text evidence="1">The sequence shown here is derived from an EMBL/GenBank/DDBJ whole genome shotgun (WGS) entry which is preliminary data.</text>
</comment>
<organism evidence="1 2">
    <name type="scientific">Entomophthora muscae</name>
    <dbReference type="NCBI Taxonomy" id="34485"/>
    <lineage>
        <taxon>Eukaryota</taxon>
        <taxon>Fungi</taxon>
        <taxon>Fungi incertae sedis</taxon>
        <taxon>Zoopagomycota</taxon>
        <taxon>Entomophthoromycotina</taxon>
        <taxon>Entomophthoromycetes</taxon>
        <taxon>Entomophthorales</taxon>
        <taxon>Entomophthoraceae</taxon>
        <taxon>Entomophthora</taxon>
    </lineage>
</organism>
<accession>A0ACC2UH58</accession>
<evidence type="ECO:0000313" key="2">
    <source>
        <dbReference type="Proteomes" id="UP001165960"/>
    </source>
</evidence>
<sequence length="158" mass="17532">MFFIAFGAIFSFLATSAQAAPVSAIDNDNTASSEFNTQKLPRMMGEDCLSIDDNHVERRSYDEPRYDYNSGDVGKKFVGSDLVDDLADSPNSRNYASSSPYGSQYPGNNYVRENTNVIGEDSLSVSDLDEMPTYFAEDDDSSNHQGRSSDSHVLMRYD</sequence>
<reference evidence="1" key="1">
    <citation type="submission" date="2022-04" db="EMBL/GenBank/DDBJ databases">
        <title>Genome of the entomopathogenic fungus Entomophthora muscae.</title>
        <authorList>
            <person name="Elya C."/>
            <person name="Lovett B.R."/>
            <person name="Lee E."/>
            <person name="Macias A.M."/>
            <person name="Hajek A.E."/>
            <person name="De Bivort B.L."/>
            <person name="Kasson M.T."/>
            <person name="De Fine Licht H.H."/>
            <person name="Stajich J.E."/>
        </authorList>
    </citation>
    <scope>NUCLEOTIDE SEQUENCE</scope>
    <source>
        <strain evidence="1">Berkeley</strain>
    </source>
</reference>
<keyword evidence="2" id="KW-1185">Reference proteome</keyword>
<proteinExistence type="predicted"/>
<evidence type="ECO:0000313" key="1">
    <source>
        <dbReference type="EMBL" id="KAJ9086165.1"/>
    </source>
</evidence>
<name>A0ACC2UH58_9FUNG</name>